<keyword evidence="4" id="KW-1185">Reference proteome</keyword>
<evidence type="ECO:0008006" key="5">
    <source>
        <dbReference type="Google" id="ProtNLM"/>
    </source>
</evidence>
<dbReference type="InterPro" id="IPR011010">
    <property type="entry name" value="DNA_brk_join_enz"/>
</dbReference>
<organism evidence="3 4">
    <name type="scientific">Gordonia spumicola</name>
    <dbReference type="NCBI Taxonomy" id="589161"/>
    <lineage>
        <taxon>Bacteria</taxon>
        <taxon>Bacillati</taxon>
        <taxon>Actinomycetota</taxon>
        <taxon>Actinomycetes</taxon>
        <taxon>Mycobacteriales</taxon>
        <taxon>Gordoniaceae</taxon>
        <taxon>Gordonia</taxon>
    </lineage>
</organism>
<protein>
    <recommendedName>
        <fullName evidence="5">Integrase</fullName>
    </recommendedName>
</protein>
<dbReference type="GO" id="GO:0015074">
    <property type="term" value="P:DNA integration"/>
    <property type="evidence" value="ECO:0007669"/>
    <property type="project" value="InterPro"/>
</dbReference>
<dbReference type="InterPro" id="IPR013762">
    <property type="entry name" value="Integrase-like_cat_sf"/>
</dbReference>
<dbReference type="GO" id="GO:0003677">
    <property type="term" value="F:DNA binding"/>
    <property type="evidence" value="ECO:0007669"/>
    <property type="project" value="UniProtKB-KW"/>
</dbReference>
<dbReference type="InterPro" id="IPR010998">
    <property type="entry name" value="Integrase_recombinase_N"/>
</dbReference>
<reference evidence="4" key="1">
    <citation type="submission" date="2019-06" db="EMBL/GenBank/DDBJ databases">
        <title>Gordonia isolated from sludge of a wastewater treatment plant.</title>
        <authorList>
            <person name="Tamura T."/>
            <person name="Aoyama K."/>
            <person name="Kang Y."/>
            <person name="Saito S."/>
            <person name="Akiyama N."/>
            <person name="Yazawa K."/>
            <person name="Gonoi T."/>
            <person name="Mikami Y."/>
        </authorList>
    </citation>
    <scope>NUCLEOTIDE SEQUENCE [LARGE SCALE GENOMIC DNA]</scope>
    <source>
        <strain evidence="4">NBRC 107696</strain>
    </source>
</reference>
<sequence>MSEQVLGGQATLYAPTASKAFWRYAITDAGGKRRVLTGGSSRDEALARAREALGDYIPGRKIRGGQPPSVDQAFEDWVADNQERWVDRTIEVYRYRYRANLQPQLGHLLVTKITDAHIKGLKLDVSREQAKRVRSILRGVFGSVERWTGMPGNHYGDLLRLPGTKTADRSRMVPRNQIPSARYVNALINCTLSTCQEHPLEPILPAPVDPITGVREEFGLRDVEPEIEIWSGLPEHIIKKNRRGVPRHYKDADARRKTETLELASRYRQAALVVGLGAGAGLRIGEVLALRPRHLIDRSGKFRTAKFEGWFAHGDMSRTLTGTIREDWDPLRQALWTRKIRVEEQVSPLSGGRMAISLPKQGRTREVWIQPYLYPNYHVKDMGEEVRSKLPEVDRHRSVWETTIDQALHVWRGQDDDGPIPLHFLLYLRLRELWEESNRDLGVWENALLFPARNARKRSQEPLYPASWPYQREPTNGIYQDPTNFTARMMNPIYDHLQDLLGEAPGHTARSRQGWTHHALRHFAISQWIAHDLDIPFVTQQAGHSDETFTLSRYASAVDTAYVQTGFEG</sequence>
<dbReference type="OrthoDB" id="9803188at2"/>
<evidence type="ECO:0000313" key="4">
    <source>
        <dbReference type="Proteomes" id="UP000444960"/>
    </source>
</evidence>
<dbReference type="AlphaFoldDB" id="A0A7I9VEU4"/>
<evidence type="ECO:0000256" key="2">
    <source>
        <dbReference type="ARBA" id="ARBA00023172"/>
    </source>
</evidence>
<dbReference type="Gene3D" id="1.10.443.10">
    <property type="entry name" value="Intergrase catalytic core"/>
    <property type="match status" value="1"/>
</dbReference>
<keyword evidence="1" id="KW-0238">DNA-binding</keyword>
<keyword evidence="2" id="KW-0233">DNA recombination</keyword>
<dbReference type="RefSeq" id="WP_161897271.1">
    <property type="nucleotide sequence ID" value="NZ_BJOV01000005.1"/>
</dbReference>
<dbReference type="EMBL" id="BJOV01000005">
    <property type="protein sequence ID" value="GEE03815.1"/>
    <property type="molecule type" value="Genomic_DNA"/>
</dbReference>
<proteinExistence type="predicted"/>
<accession>A0A7I9VEU4</accession>
<gene>
    <name evidence="3" type="ORF">nbrc107696_42610</name>
</gene>
<name>A0A7I9VEU4_9ACTN</name>
<dbReference type="SUPFAM" id="SSF56349">
    <property type="entry name" value="DNA breaking-rejoining enzymes"/>
    <property type="match status" value="2"/>
</dbReference>
<dbReference type="Proteomes" id="UP000444960">
    <property type="component" value="Unassembled WGS sequence"/>
</dbReference>
<evidence type="ECO:0000313" key="3">
    <source>
        <dbReference type="EMBL" id="GEE03815.1"/>
    </source>
</evidence>
<dbReference type="Gene3D" id="1.10.150.130">
    <property type="match status" value="1"/>
</dbReference>
<evidence type="ECO:0000256" key="1">
    <source>
        <dbReference type="ARBA" id="ARBA00023125"/>
    </source>
</evidence>
<dbReference type="GO" id="GO:0006310">
    <property type="term" value="P:DNA recombination"/>
    <property type="evidence" value="ECO:0007669"/>
    <property type="project" value="UniProtKB-KW"/>
</dbReference>
<comment type="caution">
    <text evidence="3">The sequence shown here is derived from an EMBL/GenBank/DDBJ whole genome shotgun (WGS) entry which is preliminary data.</text>
</comment>